<reference evidence="5" key="1">
    <citation type="submission" date="2016-04" db="UniProtKB">
        <authorList>
            <consortium name="WormBaseParasite"/>
        </authorList>
    </citation>
    <scope>IDENTIFICATION</scope>
</reference>
<protein>
    <submittedName>
        <fullName evidence="5">Transmembrane protein</fullName>
    </submittedName>
</protein>
<evidence type="ECO:0000313" key="5">
    <source>
        <dbReference type="WBParaSite" id="ACOC_0000241301-mRNA-1"/>
    </source>
</evidence>
<evidence type="ECO:0000256" key="2">
    <source>
        <dbReference type="SAM" id="Phobius"/>
    </source>
</evidence>
<sequence>MKEMKNISACALPTCSKFTSTMDDDRKDSERMKYTPNSPKAKTPSLIEKLQSMIAPSQTTMTAQPVKVRLINGWQDVTFDKMNIVICNYLYDHQSANHQMWKELERITTLRREYLFYAMCCAVSALLFRNDLLTLLYCVVALVFPAICTIVVLSTENLEGARLWLEYWAIYGLITSVGKTLKREHTVVKIALGNSFFVQAREGFRKGSLKKEAYSCAINVRKQFPVDSIALETNFYHQMRPPYGLRCSYSAANMICILAEMYPEADCSRYRTNRPNFYIYGIVLGSQKSLAHNTIALLRKFKCQKFNNLPYKYPEEGDLPEQRVQRSRPFEHVGIDYFVYKENHMKTNKLVAVNKIRLEGEDERFLLNFFILFFCTVKIGVFNFVKVASFVFRVLPL</sequence>
<evidence type="ECO:0000313" key="4">
    <source>
        <dbReference type="Proteomes" id="UP000267027"/>
    </source>
</evidence>
<feature type="region of interest" description="Disordered" evidence="1">
    <location>
        <begin position="20"/>
        <end position="42"/>
    </location>
</feature>
<feature type="transmembrane region" description="Helical" evidence="2">
    <location>
        <begin position="365"/>
        <end position="385"/>
    </location>
</feature>
<organism evidence="5">
    <name type="scientific">Angiostrongylus costaricensis</name>
    <name type="common">Nematode worm</name>
    <dbReference type="NCBI Taxonomy" id="334426"/>
    <lineage>
        <taxon>Eukaryota</taxon>
        <taxon>Metazoa</taxon>
        <taxon>Ecdysozoa</taxon>
        <taxon>Nematoda</taxon>
        <taxon>Chromadorea</taxon>
        <taxon>Rhabditida</taxon>
        <taxon>Rhabditina</taxon>
        <taxon>Rhabditomorpha</taxon>
        <taxon>Strongyloidea</taxon>
        <taxon>Metastrongylidae</taxon>
        <taxon>Angiostrongylus</taxon>
    </lineage>
</organism>
<feature type="transmembrane region" description="Helical" evidence="2">
    <location>
        <begin position="134"/>
        <end position="153"/>
    </location>
</feature>
<dbReference type="OrthoDB" id="5838511at2759"/>
<proteinExistence type="predicted"/>
<evidence type="ECO:0000256" key="1">
    <source>
        <dbReference type="SAM" id="MobiDB-lite"/>
    </source>
</evidence>
<keyword evidence="4" id="KW-1185">Reference proteome</keyword>
<reference evidence="3 4" key="2">
    <citation type="submission" date="2018-11" db="EMBL/GenBank/DDBJ databases">
        <authorList>
            <consortium name="Pathogen Informatics"/>
        </authorList>
    </citation>
    <scope>NUCLEOTIDE SEQUENCE [LARGE SCALE GENOMIC DNA]</scope>
    <source>
        <strain evidence="3 4">Costa Rica</strain>
    </source>
</reference>
<dbReference type="WBParaSite" id="ACOC_0000241301-mRNA-1">
    <property type="protein sequence ID" value="ACOC_0000241301-mRNA-1"/>
    <property type="gene ID" value="ACOC_0000241301"/>
</dbReference>
<accession>A0A0R3PED2</accession>
<dbReference type="AlphaFoldDB" id="A0A0R3PED2"/>
<dbReference type="Proteomes" id="UP000267027">
    <property type="component" value="Unassembled WGS sequence"/>
</dbReference>
<feature type="transmembrane region" description="Helical" evidence="2">
    <location>
        <begin position="110"/>
        <end position="128"/>
    </location>
</feature>
<evidence type="ECO:0000313" key="3">
    <source>
        <dbReference type="EMBL" id="VDM53999.1"/>
    </source>
</evidence>
<keyword evidence="2" id="KW-1133">Transmembrane helix</keyword>
<feature type="compositionally biased region" description="Basic and acidic residues" evidence="1">
    <location>
        <begin position="23"/>
        <end position="33"/>
    </location>
</feature>
<dbReference type="STRING" id="334426.A0A0R3PED2"/>
<dbReference type="EMBL" id="UYYA01000482">
    <property type="protein sequence ID" value="VDM53999.1"/>
    <property type="molecule type" value="Genomic_DNA"/>
</dbReference>
<gene>
    <name evidence="3" type="ORF">ACOC_LOCUS2414</name>
</gene>
<keyword evidence="2" id="KW-0472">Membrane</keyword>
<name>A0A0R3PED2_ANGCS</name>
<keyword evidence="2" id="KW-0812">Transmembrane</keyword>